<keyword evidence="1" id="KW-0812">Transmembrane</keyword>
<evidence type="ECO:0000313" key="2">
    <source>
        <dbReference type="EMBL" id="OGZ44535.1"/>
    </source>
</evidence>
<keyword evidence="1" id="KW-0472">Membrane</keyword>
<feature type="transmembrane region" description="Helical" evidence="1">
    <location>
        <begin position="6"/>
        <end position="28"/>
    </location>
</feature>
<evidence type="ECO:0000256" key="1">
    <source>
        <dbReference type="SAM" id="Phobius"/>
    </source>
</evidence>
<dbReference type="Proteomes" id="UP000177785">
    <property type="component" value="Unassembled WGS sequence"/>
</dbReference>
<dbReference type="STRING" id="1802115.A2756_04015"/>
<dbReference type="InterPro" id="IPR012902">
    <property type="entry name" value="N_methyl_site"/>
</dbReference>
<dbReference type="PROSITE" id="PS00409">
    <property type="entry name" value="PROKAR_NTER_METHYL"/>
    <property type="match status" value="1"/>
</dbReference>
<organism evidence="2 3">
    <name type="scientific">Candidatus Ryanbacteria bacterium RIFCSPHIGHO2_01_FULL_48_27</name>
    <dbReference type="NCBI Taxonomy" id="1802115"/>
    <lineage>
        <taxon>Bacteria</taxon>
        <taxon>Candidatus Ryaniibacteriota</taxon>
    </lineage>
</organism>
<comment type="caution">
    <text evidence="2">The sequence shown here is derived from an EMBL/GenBank/DDBJ whole genome shotgun (WGS) entry which is preliminary data.</text>
</comment>
<dbReference type="Pfam" id="PF07963">
    <property type="entry name" value="N_methyl"/>
    <property type="match status" value="1"/>
</dbReference>
<name>A0A1G2G2H8_9BACT</name>
<reference evidence="2 3" key="1">
    <citation type="journal article" date="2016" name="Nat. Commun.">
        <title>Thousands of microbial genomes shed light on interconnected biogeochemical processes in an aquifer system.</title>
        <authorList>
            <person name="Anantharaman K."/>
            <person name="Brown C.T."/>
            <person name="Hug L.A."/>
            <person name="Sharon I."/>
            <person name="Castelle C.J."/>
            <person name="Probst A.J."/>
            <person name="Thomas B.C."/>
            <person name="Singh A."/>
            <person name="Wilkins M.J."/>
            <person name="Karaoz U."/>
            <person name="Brodie E.L."/>
            <person name="Williams K.H."/>
            <person name="Hubbard S.S."/>
            <person name="Banfield J.F."/>
        </authorList>
    </citation>
    <scope>NUCLEOTIDE SEQUENCE [LARGE SCALE GENOMIC DNA]</scope>
</reference>
<proteinExistence type="predicted"/>
<dbReference type="EMBL" id="MHNL01000019">
    <property type="protein sequence ID" value="OGZ44535.1"/>
    <property type="molecule type" value="Genomic_DNA"/>
</dbReference>
<sequence length="199" mass="21526">MRVSSGYTLIELVVSIGILMLVTVGFLFNSSTLRNGFSATQAAQKISLTFRLAENRSIVAAAQSYSGPGSFPDGYGVYFDKVNMPRCYVLFSDTGATKNGRYDGPADCSLGGEGVEIFTFSEQLAIGDVVSFDSAGVSTSLTQLSVLFRRPDPTLEVWVNSPLVVSAQNHFAVRLNAFDNSFIRTIHVWSTGQISVVKQ</sequence>
<accession>A0A1G2G2H8</accession>
<evidence type="ECO:0008006" key="4">
    <source>
        <dbReference type="Google" id="ProtNLM"/>
    </source>
</evidence>
<dbReference type="AlphaFoldDB" id="A0A1G2G2H8"/>
<gene>
    <name evidence="2" type="ORF">A2756_04015</name>
</gene>
<protein>
    <recommendedName>
        <fullName evidence="4">Prepilin-type N-terminal cleavage/methylation domain-containing protein</fullName>
    </recommendedName>
</protein>
<keyword evidence="1" id="KW-1133">Transmembrane helix</keyword>
<evidence type="ECO:0000313" key="3">
    <source>
        <dbReference type="Proteomes" id="UP000177785"/>
    </source>
</evidence>